<evidence type="ECO:0000313" key="2">
    <source>
        <dbReference type="Proteomes" id="UP000631114"/>
    </source>
</evidence>
<dbReference type="InterPro" id="IPR044160">
    <property type="entry name" value="TGD4-like"/>
</dbReference>
<keyword evidence="2" id="KW-1185">Reference proteome</keyword>
<dbReference type="OrthoDB" id="512148at2759"/>
<dbReference type="GO" id="GO:0034196">
    <property type="term" value="P:acylglycerol transport"/>
    <property type="evidence" value="ECO:0007669"/>
    <property type="project" value="InterPro"/>
</dbReference>
<evidence type="ECO:0000313" key="1">
    <source>
        <dbReference type="EMBL" id="KAF9593801.1"/>
    </source>
</evidence>
<dbReference type="Proteomes" id="UP000631114">
    <property type="component" value="Unassembled WGS sequence"/>
</dbReference>
<comment type="caution">
    <text evidence="1">The sequence shown here is derived from an EMBL/GenBank/DDBJ whole genome shotgun (WGS) entry which is preliminary data.</text>
</comment>
<organism evidence="1 2">
    <name type="scientific">Coptis chinensis</name>
    <dbReference type="NCBI Taxonomy" id="261450"/>
    <lineage>
        <taxon>Eukaryota</taxon>
        <taxon>Viridiplantae</taxon>
        <taxon>Streptophyta</taxon>
        <taxon>Embryophyta</taxon>
        <taxon>Tracheophyta</taxon>
        <taxon>Spermatophyta</taxon>
        <taxon>Magnoliopsida</taxon>
        <taxon>Ranunculales</taxon>
        <taxon>Ranunculaceae</taxon>
        <taxon>Coptidoideae</taxon>
        <taxon>Coptis</taxon>
    </lineage>
</organism>
<accession>A0A835LNJ0</accession>
<proteinExistence type="predicted"/>
<dbReference type="EMBL" id="JADFTS010000008">
    <property type="protein sequence ID" value="KAF9593801.1"/>
    <property type="molecule type" value="Genomic_DNA"/>
</dbReference>
<dbReference type="PANTHER" id="PTHR34954:SF4">
    <property type="entry name" value="PROTEIN TRIGALACTOSYLDIACYLGLYCEROL 4, CHLOROPLASTIC"/>
    <property type="match status" value="1"/>
</dbReference>
<dbReference type="GO" id="GO:0009941">
    <property type="term" value="C:chloroplast envelope"/>
    <property type="evidence" value="ECO:0007669"/>
    <property type="project" value="TreeGrafter"/>
</dbReference>
<dbReference type="PANTHER" id="PTHR34954">
    <property type="entry name" value="EXPRESSED PROTEIN"/>
    <property type="match status" value="1"/>
</dbReference>
<reference evidence="1 2" key="1">
    <citation type="submission" date="2020-10" db="EMBL/GenBank/DDBJ databases">
        <title>The Coptis chinensis genome and diversification of protoberbering-type alkaloids.</title>
        <authorList>
            <person name="Wang B."/>
            <person name="Shu S."/>
            <person name="Song C."/>
            <person name="Liu Y."/>
        </authorList>
    </citation>
    <scope>NUCLEOTIDE SEQUENCE [LARGE SCALE GENOMIC DNA]</scope>
    <source>
        <strain evidence="1">HL-2020</strain>
        <tissue evidence="1">Leaf</tissue>
    </source>
</reference>
<sequence length="202" mass="22993">MLFNLRRFHSHPVGTVLTASLGDSSMRSQREDWFAGINFCRPENKCALLGDFFVSLSCTAQHGNFQRFFFDLTRAHARLDFPSGSNLVAGAARLAQDLYKSQRPDLEAVQAVCPKVTLSFQQQVILFFFVSLFHLSNIFGEFSFRVDSSLAFDLTRRDRCPQVDDTVYSLEYALKVLGSAKAVAWYSSKNREAMVELRFFET</sequence>
<dbReference type="AlphaFoldDB" id="A0A835LNJ0"/>
<gene>
    <name evidence="1" type="ORF">IFM89_025510</name>
</gene>
<name>A0A835LNJ0_9MAGN</name>
<dbReference type="GO" id="GO:1990052">
    <property type="term" value="P:ER to chloroplast lipid transport"/>
    <property type="evidence" value="ECO:0007669"/>
    <property type="project" value="InterPro"/>
</dbReference>
<protein>
    <submittedName>
        <fullName evidence="1">Uncharacterized protein</fullName>
    </submittedName>
</protein>
<dbReference type="GO" id="GO:0070300">
    <property type="term" value="F:phosphatidic acid binding"/>
    <property type="evidence" value="ECO:0007669"/>
    <property type="project" value="InterPro"/>
</dbReference>